<keyword evidence="4" id="KW-1185">Reference proteome</keyword>
<accession>A0A844ZC07</accession>
<sequence length="146" mass="16117">MAYRKNPITAAALAVAGAFLTVASPAFAAQPITGKWTTEDGDAVVTIQKCGSSYCGRISRFLVVPPQGVDQRDVNNPDKTKRNRKLLGMPVLTSLEEDDTEWRGRIYDPKSGKDYRSVLRRISASRLEVKGCLGPFCQTQVWKRAN</sequence>
<evidence type="ECO:0000313" key="3">
    <source>
        <dbReference type="EMBL" id="MXO85064.1"/>
    </source>
</evidence>
<dbReference type="Proteomes" id="UP000433104">
    <property type="component" value="Unassembled WGS sequence"/>
</dbReference>
<dbReference type="PANTHER" id="PTHR36919:SF2">
    <property type="entry name" value="BLL6627 PROTEIN"/>
    <property type="match status" value="1"/>
</dbReference>
<evidence type="ECO:0000313" key="4">
    <source>
        <dbReference type="Proteomes" id="UP000433104"/>
    </source>
</evidence>
<reference evidence="3 4" key="1">
    <citation type="submission" date="2019-12" db="EMBL/GenBank/DDBJ databases">
        <title>Genomic-based taxomic classification of the family Erythrobacteraceae.</title>
        <authorList>
            <person name="Xu L."/>
        </authorList>
    </citation>
    <scope>NUCLEOTIDE SEQUENCE [LARGE SCALE GENOMIC DNA]</scope>
    <source>
        <strain evidence="3 4">MCCC 1A09962</strain>
    </source>
</reference>
<evidence type="ECO:0000256" key="1">
    <source>
        <dbReference type="SAM" id="SignalP"/>
    </source>
</evidence>
<gene>
    <name evidence="3" type="ORF">GRI38_03360</name>
</gene>
<comment type="caution">
    <text evidence="3">The sequence shown here is derived from an EMBL/GenBank/DDBJ whole genome shotgun (WGS) entry which is preliminary data.</text>
</comment>
<dbReference type="EMBL" id="WTYW01000001">
    <property type="protein sequence ID" value="MXO85064.1"/>
    <property type="molecule type" value="Genomic_DNA"/>
</dbReference>
<feature type="domain" description="DUF2147" evidence="2">
    <location>
        <begin position="34"/>
        <end position="144"/>
    </location>
</feature>
<feature type="signal peptide" evidence="1">
    <location>
        <begin position="1"/>
        <end position="28"/>
    </location>
</feature>
<dbReference type="RefSeq" id="WP_160681501.1">
    <property type="nucleotide sequence ID" value="NZ_WTYW01000001.1"/>
</dbReference>
<dbReference type="AlphaFoldDB" id="A0A844ZC07"/>
<keyword evidence="1" id="KW-0732">Signal</keyword>
<dbReference type="Pfam" id="PF09917">
    <property type="entry name" value="DUF2147"/>
    <property type="match status" value="1"/>
</dbReference>
<feature type="chain" id="PRO_5032950920" evidence="1">
    <location>
        <begin position="29"/>
        <end position="146"/>
    </location>
</feature>
<dbReference type="InterPro" id="IPR019223">
    <property type="entry name" value="DUF2147"/>
</dbReference>
<dbReference type="OrthoDB" id="9811671at2"/>
<evidence type="ECO:0000259" key="2">
    <source>
        <dbReference type="Pfam" id="PF09917"/>
    </source>
</evidence>
<organism evidence="3 4">
    <name type="scientific">Parapontixanthobacter aurantiacus</name>
    <dbReference type="NCBI Taxonomy" id="1463599"/>
    <lineage>
        <taxon>Bacteria</taxon>
        <taxon>Pseudomonadati</taxon>
        <taxon>Pseudomonadota</taxon>
        <taxon>Alphaproteobacteria</taxon>
        <taxon>Sphingomonadales</taxon>
        <taxon>Erythrobacteraceae</taxon>
        <taxon>Parapontixanthobacter</taxon>
    </lineage>
</organism>
<name>A0A844ZC07_9SPHN</name>
<dbReference type="Gene3D" id="2.40.128.520">
    <property type="match status" value="1"/>
</dbReference>
<dbReference type="PANTHER" id="PTHR36919">
    <property type="entry name" value="BLR1215 PROTEIN"/>
    <property type="match status" value="1"/>
</dbReference>
<protein>
    <submittedName>
        <fullName evidence="3">DUF2147 domain-containing protein</fullName>
    </submittedName>
</protein>
<proteinExistence type="predicted"/>